<evidence type="ECO:0000256" key="1">
    <source>
        <dbReference type="SAM" id="SignalP"/>
    </source>
</evidence>
<feature type="signal peptide" evidence="1">
    <location>
        <begin position="1"/>
        <end position="24"/>
    </location>
</feature>
<keyword evidence="1" id="KW-0732">Signal</keyword>
<dbReference type="AlphaFoldDB" id="A0AAP0INN7"/>
<comment type="caution">
    <text evidence="2">The sequence shown here is derived from an EMBL/GenBank/DDBJ whole genome shotgun (WGS) entry which is preliminary data.</text>
</comment>
<sequence length="54" mass="6146">MVTSLWILLKHISWQLNQLQTTSCSDPESVKGHSCYENFIDGTVNYKGSTRAKE</sequence>
<evidence type="ECO:0000313" key="2">
    <source>
        <dbReference type="EMBL" id="KAK9118797.1"/>
    </source>
</evidence>
<feature type="chain" id="PRO_5043035626" evidence="1">
    <location>
        <begin position="25"/>
        <end position="54"/>
    </location>
</feature>
<reference evidence="2 3" key="1">
    <citation type="submission" date="2024-01" db="EMBL/GenBank/DDBJ databases">
        <title>Genome assemblies of Stephania.</title>
        <authorList>
            <person name="Yang L."/>
        </authorList>
    </citation>
    <scope>NUCLEOTIDE SEQUENCE [LARGE SCALE GENOMIC DNA]</scope>
    <source>
        <strain evidence="2">JXDWG</strain>
        <tissue evidence="2">Leaf</tissue>
    </source>
</reference>
<gene>
    <name evidence="2" type="ORF">Scep_016890</name>
</gene>
<proteinExistence type="predicted"/>
<organism evidence="2 3">
    <name type="scientific">Stephania cephalantha</name>
    <dbReference type="NCBI Taxonomy" id="152367"/>
    <lineage>
        <taxon>Eukaryota</taxon>
        <taxon>Viridiplantae</taxon>
        <taxon>Streptophyta</taxon>
        <taxon>Embryophyta</taxon>
        <taxon>Tracheophyta</taxon>
        <taxon>Spermatophyta</taxon>
        <taxon>Magnoliopsida</taxon>
        <taxon>Ranunculales</taxon>
        <taxon>Menispermaceae</taxon>
        <taxon>Menispermoideae</taxon>
        <taxon>Cissampelideae</taxon>
        <taxon>Stephania</taxon>
    </lineage>
</organism>
<evidence type="ECO:0000313" key="3">
    <source>
        <dbReference type="Proteomes" id="UP001419268"/>
    </source>
</evidence>
<protein>
    <submittedName>
        <fullName evidence="2">Uncharacterized protein</fullName>
    </submittedName>
</protein>
<name>A0AAP0INN7_9MAGN</name>
<dbReference type="Proteomes" id="UP001419268">
    <property type="component" value="Unassembled WGS sequence"/>
</dbReference>
<accession>A0AAP0INN7</accession>
<keyword evidence="3" id="KW-1185">Reference proteome</keyword>
<dbReference type="EMBL" id="JBBNAG010000007">
    <property type="protein sequence ID" value="KAK9118797.1"/>
    <property type="molecule type" value="Genomic_DNA"/>
</dbReference>